<dbReference type="STRING" id="439481.Aboo_0964"/>
<dbReference type="SMART" id="SM00865">
    <property type="entry name" value="Tubulin_C"/>
    <property type="match status" value="1"/>
</dbReference>
<feature type="domain" description="Tubulin/FtsZ 2-layer sandwich" evidence="12">
    <location>
        <begin position="236"/>
        <end position="355"/>
    </location>
</feature>
<feature type="binding site" evidence="8">
    <location>
        <begin position="138"/>
        <end position="140"/>
    </location>
    <ligand>
        <name>GTP</name>
        <dbReference type="ChEBI" id="CHEBI:37565"/>
    </ligand>
</feature>
<evidence type="ECO:0000256" key="7">
    <source>
        <dbReference type="ARBA" id="ARBA00023306"/>
    </source>
</evidence>
<dbReference type="HOGENOM" id="CLU_024865_0_1_2"/>
<evidence type="ECO:0000256" key="10">
    <source>
        <dbReference type="RuleBase" id="RU003360"/>
    </source>
</evidence>
<dbReference type="eggNOG" id="arCOG02201">
    <property type="taxonomic scope" value="Archaea"/>
</dbReference>
<dbReference type="PROSITE" id="PS01134">
    <property type="entry name" value="FTSZ_1"/>
    <property type="match status" value="1"/>
</dbReference>
<comment type="subcellular location">
    <subcellularLocation>
        <location evidence="8">Cytoplasm</location>
    </subcellularLocation>
    <text evidence="8">Assembles at midcell at the inner surface of the cytoplasmic membrane.</text>
</comment>
<dbReference type="PANTHER" id="PTHR30314">
    <property type="entry name" value="CELL DIVISION PROTEIN FTSZ-RELATED"/>
    <property type="match status" value="1"/>
</dbReference>
<feature type="binding site" evidence="8">
    <location>
        <position position="173"/>
    </location>
    <ligand>
        <name>GTP</name>
        <dbReference type="ChEBI" id="CHEBI:37565"/>
    </ligand>
</feature>
<evidence type="ECO:0000256" key="2">
    <source>
        <dbReference type="ARBA" id="ARBA00022490"/>
    </source>
</evidence>
<dbReference type="InterPro" id="IPR045061">
    <property type="entry name" value="FtsZ/CetZ"/>
</dbReference>
<sequence length="370" mass="39815">MKSLIKEALARAEVKAEEPKNVVIETQDDKELEEMLKSLKTNIKIVGCGGGGSNTINRIMEEGIYGNVELIAANTDAQHLLITKAHRKVLLGKRITRGLGAGALPQMGMEAAREVEDKIRDVLQGADMVFITCGLGGGTGTGSAPVVAQIAKELGALTIAICSLPFKAEGRMREENAEWGLDKLRETADTVITIPNDKLLELVPRLPLNQAFKFADEVLMRAIKGLTEMITKPGLVNLDFNDLKTVMKGGGVAMIGLGESEGAGEERALEALEDAINSPLLEVDISTATGILVNVVGSPDMTISEAERAVEELHKKVAKNARIIWGCAIDPTYERRISVLVVATGVKSKQILGKVTAEELRRQYGVDVIR</sequence>
<dbReference type="GeneID" id="8827918"/>
<comment type="subunit">
    <text evidence="8">Homodimer. Polymerizes to form a dynamic ring structure in a strictly GTP-dependent manner. Interacts directly with several other division proteins.</text>
</comment>
<dbReference type="SUPFAM" id="SSF55307">
    <property type="entry name" value="Tubulin C-terminal domain-like"/>
    <property type="match status" value="1"/>
</dbReference>
<keyword evidence="4 8" id="KW-0547">Nucleotide-binding</keyword>
<name>B5ID80_ACIB4</name>
<dbReference type="GO" id="GO:0051258">
    <property type="term" value="P:protein polymerization"/>
    <property type="evidence" value="ECO:0007669"/>
    <property type="project" value="UniProtKB-UniRule"/>
</dbReference>
<keyword evidence="2 8" id="KW-0963">Cytoplasm</keyword>
<dbReference type="KEGG" id="abi:Aboo_0964"/>
<keyword evidence="6 8" id="KW-0717">Septation</keyword>
<evidence type="ECO:0000256" key="9">
    <source>
        <dbReference type="NCBIfam" id="TIGR00065"/>
    </source>
</evidence>
<comment type="similarity">
    <text evidence="1 8 10">Belongs to the FtsZ family.</text>
</comment>
<feature type="binding site" evidence="8">
    <location>
        <position position="169"/>
    </location>
    <ligand>
        <name>GTP</name>
        <dbReference type="ChEBI" id="CHEBI:37565"/>
    </ligand>
</feature>
<dbReference type="GO" id="GO:0003924">
    <property type="term" value="F:GTPase activity"/>
    <property type="evidence" value="ECO:0007669"/>
    <property type="project" value="UniProtKB-UniRule"/>
</dbReference>
<evidence type="ECO:0000259" key="11">
    <source>
        <dbReference type="SMART" id="SM00864"/>
    </source>
</evidence>
<reference evidence="13" key="1">
    <citation type="submission" date="2010-02" db="EMBL/GenBank/DDBJ databases">
        <title>Complete sequence of Aciduliprofundum boonei T469.</title>
        <authorList>
            <consortium name="US DOE Joint Genome Institute"/>
            <person name="Lucas S."/>
            <person name="Copeland A."/>
            <person name="Lapidus A."/>
            <person name="Cheng J.-F."/>
            <person name="Bruce D."/>
            <person name="Goodwin L."/>
            <person name="Pitluck S."/>
            <person name="Saunders E."/>
            <person name="Detter J.C."/>
            <person name="Han C."/>
            <person name="Tapia R."/>
            <person name="Land M."/>
            <person name="Hauser L."/>
            <person name="Kyrpides N."/>
            <person name="Mikhailova N."/>
            <person name="Flores G."/>
            <person name="Reysenbach A.-L."/>
            <person name="Woyke T."/>
        </authorList>
    </citation>
    <scope>NUCLEOTIDE SEQUENCE</scope>
    <source>
        <strain evidence="13">T469</strain>
    </source>
</reference>
<keyword evidence="5 8" id="KW-0342">GTP-binding</keyword>
<evidence type="ECO:0000313" key="13">
    <source>
        <dbReference type="EMBL" id="ADD08773.1"/>
    </source>
</evidence>
<dbReference type="PRINTS" id="PR00423">
    <property type="entry name" value="CELLDVISFTSZ"/>
</dbReference>
<evidence type="ECO:0000256" key="3">
    <source>
        <dbReference type="ARBA" id="ARBA00022618"/>
    </source>
</evidence>
<evidence type="ECO:0000256" key="1">
    <source>
        <dbReference type="ARBA" id="ARBA00009690"/>
    </source>
</evidence>
<keyword evidence="3 8" id="KW-0132">Cell division</keyword>
<evidence type="ECO:0000256" key="5">
    <source>
        <dbReference type="ARBA" id="ARBA00023134"/>
    </source>
</evidence>
<dbReference type="InterPro" id="IPR020805">
    <property type="entry name" value="Cell_div_FtsZ_CS"/>
</dbReference>
<dbReference type="GO" id="GO:0043093">
    <property type="term" value="P:FtsZ-dependent cytokinesis"/>
    <property type="evidence" value="ECO:0007669"/>
    <property type="project" value="UniProtKB-UniRule"/>
</dbReference>
<dbReference type="Gene3D" id="3.30.1330.20">
    <property type="entry name" value="Tubulin/FtsZ, C-terminal domain"/>
    <property type="match status" value="1"/>
</dbReference>
<evidence type="ECO:0000256" key="8">
    <source>
        <dbReference type="HAMAP-Rule" id="MF_00909"/>
    </source>
</evidence>
<dbReference type="InterPro" id="IPR008280">
    <property type="entry name" value="Tub_FtsZ_C"/>
</dbReference>
<dbReference type="SMART" id="SM00864">
    <property type="entry name" value="Tubulin"/>
    <property type="match status" value="1"/>
</dbReference>
<comment type="function">
    <text evidence="8">Essential cell division protein that forms a contractile ring structure (Z ring) at the future cell division site. The regulation of the ring assembly controls the timing and the location of cell division. One of the functions of the FtsZ ring is to recruit other cell division proteins to the septum to produce a new cell wall between the dividing cells. Binds GTP and shows GTPase activity.</text>
</comment>
<keyword evidence="7 8" id="KW-0131">Cell cycle</keyword>
<feature type="binding site" evidence="8">
    <location>
        <begin position="50"/>
        <end position="54"/>
    </location>
    <ligand>
        <name>GTP</name>
        <dbReference type="ChEBI" id="CHEBI:37565"/>
    </ligand>
</feature>
<dbReference type="Pfam" id="PF00091">
    <property type="entry name" value="Tubulin"/>
    <property type="match status" value="1"/>
</dbReference>
<dbReference type="SUPFAM" id="SSF52490">
    <property type="entry name" value="Tubulin nucleotide-binding domain-like"/>
    <property type="match status" value="1"/>
</dbReference>
<dbReference type="Gene3D" id="3.40.50.1440">
    <property type="entry name" value="Tubulin/FtsZ, GTPase domain"/>
    <property type="match status" value="1"/>
</dbReference>
<protein>
    <recommendedName>
        <fullName evidence="8 9">Cell division protein FtsZ</fullName>
    </recommendedName>
</protein>
<dbReference type="RefSeq" id="WP_008084244.1">
    <property type="nucleotide sequence ID" value="NC_013926.1"/>
</dbReference>
<dbReference type="InterPro" id="IPR018316">
    <property type="entry name" value="Tubulin/FtsZ_2-layer-sand-dom"/>
</dbReference>
<evidence type="ECO:0000256" key="4">
    <source>
        <dbReference type="ARBA" id="ARBA00022741"/>
    </source>
</evidence>
<keyword evidence="14" id="KW-1185">Reference proteome</keyword>
<proteinExistence type="inferred from homology"/>
<dbReference type="Proteomes" id="UP000001400">
    <property type="component" value="Chromosome"/>
</dbReference>
<feature type="binding site" evidence="8">
    <location>
        <position position="216"/>
    </location>
    <ligand>
        <name>GTP</name>
        <dbReference type="ChEBI" id="CHEBI:37565"/>
    </ligand>
</feature>
<evidence type="ECO:0000259" key="12">
    <source>
        <dbReference type="SMART" id="SM00865"/>
    </source>
</evidence>
<dbReference type="PANTHER" id="PTHR30314:SF3">
    <property type="entry name" value="MITOCHONDRIAL DIVISION PROTEIN FSZA"/>
    <property type="match status" value="1"/>
</dbReference>
<dbReference type="NCBIfam" id="TIGR00065">
    <property type="entry name" value="ftsZ"/>
    <property type="match status" value="1"/>
</dbReference>
<dbReference type="OrthoDB" id="371908at2157"/>
<feature type="domain" description="Tubulin/FtsZ GTPase" evidence="11">
    <location>
        <begin position="42"/>
        <end position="234"/>
    </location>
</feature>
<dbReference type="AlphaFoldDB" id="B5ID80"/>
<gene>
    <name evidence="8" type="primary">ftsZ</name>
    <name evidence="13" type="ordered locus">Aboo_0964</name>
</gene>
<dbReference type="InterPro" id="IPR037103">
    <property type="entry name" value="Tubulin/FtsZ-like_C"/>
</dbReference>
<dbReference type="CDD" id="cd02201">
    <property type="entry name" value="FtsZ_type1"/>
    <property type="match status" value="1"/>
</dbReference>
<evidence type="ECO:0000313" key="14">
    <source>
        <dbReference type="Proteomes" id="UP000001400"/>
    </source>
</evidence>
<dbReference type="HAMAP" id="MF_00909">
    <property type="entry name" value="FtsZ"/>
    <property type="match status" value="1"/>
</dbReference>
<dbReference type="InterPro" id="IPR024757">
    <property type="entry name" value="FtsZ_C"/>
</dbReference>
<organism evidence="13 14">
    <name type="scientific">Aciduliprofundum boonei (strain DSM 19572 / T469)</name>
    <dbReference type="NCBI Taxonomy" id="439481"/>
    <lineage>
        <taxon>Archaea</taxon>
        <taxon>Methanobacteriati</taxon>
        <taxon>Thermoplasmatota</taxon>
        <taxon>DHVE2 group</taxon>
        <taxon>Candidatus Aciduliprofundum</taxon>
    </lineage>
</organism>
<dbReference type="InterPro" id="IPR000158">
    <property type="entry name" value="Cell_div_FtsZ"/>
</dbReference>
<dbReference type="FunFam" id="3.40.50.1440:FF:000023">
    <property type="entry name" value="Cell division protein FtsZ"/>
    <property type="match status" value="1"/>
</dbReference>
<dbReference type="GO" id="GO:0005525">
    <property type="term" value="F:GTP binding"/>
    <property type="evidence" value="ECO:0007669"/>
    <property type="project" value="UniProtKB-UniRule"/>
</dbReference>
<evidence type="ECO:0000256" key="6">
    <source>
        <dbReference type="ARBA" id="ARBA00023210"/>
    </source>
</evidence>
<dbReference type="PROSITE" id="PS01135">
    <property type="entry name" value="FTSZ_2"/>
    <property type="match status" value="1"/>
</dbReference>
<dbReference type="InterPro" id="IPR036525">
    <property type="entry name" value="Tubulin/FtsZ_GTPase_sf"/>
</dbReference>
<dbReference type="GO" id="GO:0005737">
    <property type="term" value="C:cytoplasm"/>
    <property type="evidence" value="ECO:0007669"/>
    <property type="project" value="UniProtKB-SubCell"/>
</dbReference>
<dbReference type="Pfam" id="PF12327">
    <property type="entry name" value="FtsZ_C"/>
    <property type="match status" value="1"/>
</dbReference>
<dbReference type="GO" id="GO:0032153">
    <property type="term" value="C:cell division site"/>
    <property type="evidence" value="ECO:0007669"/>
    <property type="project" value="UniProtKB-UniRule"/>
</dbReference>
<accession>B5ID80</accession>
<dbReference type="InterPro" id="IPR003008">
    <property type="entry name" value="Tubulin_FtsZ_GTPase"/>
</dbReference>
<dbReference type="EMBL" id="CP001941">
    <property type="protein sequence ID" value="ADD08773.1"/>
    <property type="molecule type" value="Genomic_DNA"/>
</dbReference>